<evidence type="ECO:0000313" key="3">
    <source>
        <dbReference type="EMBL" id="KAK0429639.1"/>
    </source>
</evidence>
<evidence type="ECO:0000313" key="4">
    <source>
        <dbReference type="Proteomes" id="UP001175226"/>
    </source>
</evidence>
<dbReference type="EMBL" id="JAUEPT010000225">
    <property type="protein sequence ID" value="KAK0429639.1"/>
    <property type="molecule type" value="Genomic_DNA"/>
</dbReference>
<dbReference type="Proteomes" id="UP001175226">
    <property type="component" value="Unassembled WGS sequence"/>
</dbReference>
<feature type="signal peptide" evidence="2">
    <location>
        <begin position="1"/>
        <end position="16"/>
    </location>
</feature>
<reference evidence="3" key="1">
    <citation type="submission" date="2023-06" db="EMBL/GenBank/DDBJ databases">
        <authorList>
            <consortium name="Lawrence Berkeley National Laboratory"/>
            <person name="Ahrendt S."/>
            <person name="Sahu N."/>
            <person name="Indic B."/>
            <person name="Wong-Bajracharya J."/>
            <person name="Merenyi Z."/>
            <person name="Ke H.-M."/>
            <person name="Monk M."/>
            <person name="Kocsube S."/>
            <person name="Drula E."/>
            <person name="Lipzen A."/>
            <person name="Balint B."/>
            <person name="Henrissat B."/>
            <person name="Andreopoulos B."/>
            <person name="Martin F.M."/>
            <person name="Harder C.B."/>
            <person name="Rigling D."/>
            <person name="Ford K.L."/>
            <person name="Foster G.D."/>
            <person name="Pangilinan J."/>
            <person name="Papanicolaou A."/>
            <person name="Barry K."/>
            <person name="LaButti K."/>
            <person name="Viragh M."/>
            <person name="Koriabine M."/>
            <person name="Yan M."/>
            <person name="Riley R."/>
            <person name="Champramary S."/>
            <person name="Plett K.L."/>
            <person name="Tsai I.J."/>
            <person name="Slot J."/>
            <person name="Sipos G."/>
            <person name="Plett J."/>
            <person name="Nagy L.G."/>
            <person name="Grigoriev I.V."/>
        </authorList>
    </citation>
    <scope>NUCLEOTIDE SEQUENCE</scope>
    <source>
        <strain evidence="3">FPL87.14</strain>
    </source>
</reference>
<proteinExistence type="predicted"/>
<feature type="transmembrane region" description="Helical" evidence="1">
    <location>
        <begin position="202"/>
        <end position="222"/>
    </location>
</feature>
<gene>
    <name evidence="3" type="ORF">EV421DRAFT_1865112</name>
</gene>
<comment type="caution">
    <text evidence="3">The sequence shown here is derived from an EMBL/GenBank/DDBJ whole genome shotgun (WGS) entry which is preliminary data.</text>
</comment>
<feature type="transmembrane region" description="Helical" evidence="1">
    <location>
        <begin position="118"/>
        <end position="148"/>
    </location>
</feature>
<feature type="chain" id="PRO_5041306747" description="Integral membrane protein" evidence="2">
    <location>
        <begin position="17"/>
        <end position="405"/>
    </location>
</feature>
<feature type="transmembrane region" description="Helical" evidence="1">
    <location>
        <begin position="168"/>
        <end position="190"/>
    </location>
</feature>
<evidence type="ECO:0008006" key="5">
    <source>
        <dbReference type="Google" id="ProtNLM"/>
    </source>
</evidence>
<feature type="transmembrane region" description="Helical" evidence="1">
    <location>
        <begin position="247"/>
        <end position="267"/>
    </location>
</feature>
<keyword evidence="1" id="KW-0812">Transmembrane</keyword>
<keyword evidence="2" id="KW-0732">Signal</keyword>
<dbReference type="AlphaFoldDB" id="A0AA39IUX0"/>
<keyword evidence="4" id="KW-1185">Reference proteome</keyword>
<keyword evidence="1" id="KW-1133">Transmembrane helix</keyword>
<evidence type="ECO:0000256" key="1">
    <source>
        <dbReference type="SAM" id="Phobius"/>
    </source>
</evidence>
<protein>
    <recommendedName>
        <fullName evidence="5">Integral membrane protein</fullName>
    </recommendedName>
</protein>
<organism evidence="3 4">
    <name type="scientific">Armillaria borealis</name>
    <dbReference type="NCBI Taxonomy" id="47425"/>
    <lineage>
        <taxon>Eukaryota</taxon>
        <taxon>Fungi</taxon>
        <taxon>Dikarya</taxon>
        <taxon>Basidiomycota</taxon>
        <taxon>Agaricomycotina</taxon>
        <taxon>Agaricomycetes</taxon>
        <taxon>Agaricomycetidae</taxon>
        <taxon>Agaricales</taxon>
        <taxon>Marasmiineae</taxon>
        <taxon>Physalacriaceae</taxon>
        <taxon>Armillaria</taxon>
    </lineage>
</organism>
<evidence type="ECO:0000256" key="2">
    <source>
        <dbReference type="SAM" id="SignalP"/>
    </source>
</evidence>
<accession>A0AA39IUX0</accession>
<feature type="transmembrane region" description="Helical" evidence="1">
    <location>
        <begin position="84"/>
        <end position="106"/>
    </location>
</feature>
<name>A0AA39IUX0_9AGAR</name>
<sequence>MLLLSVFIFLLWSVNNFHLEEKIFVSARYKMLRTREKQASFFLQFPLSDASMSTAIHTASAIPELTSTQLRNIYQALDTHLNSMILLSLWHGLYTGVMVTTLWTIAQSENRLHGRASRFLLILILLLYMFTTFGTLSTWISLTQSFIINGKNFWTRYETLFSPGPSSAIYFIEALAACFCTILADTSLIWRCWTVWGRSWRVVLVPTICTTLGVISRVFVLYDNFSQRDSNDGSASILYVMKSVNWAVLYSSLILATLLWCTILIVYRILKVSGIATGFRLYGRMIEVMVDSASLYSAVIVVLLVFEVHNENVGNYLTSISVGMRGIVPTILVGRVAAGHTRPDDGWGDSRSTVSTLEFGNHSISRDSSTGTDVEDDLSLHAPPDLEECLEEGSHSRNYGKADIV</sequence>
<keyword evidence="1" id="KW-0472">Membrane</keyword>